<evidence type="ECO:0000256" key="5">
    <source>
        <dbReference type="ARBA" id="ARBA00022842"/>
    </source>
</evidence>
<sequence>MIRNLKMKKTLYAFDFDHTILKDNSDTEVTKLVDSPLPEAIRNFYDGTNWTQFMNKVFEFLRDQGVTVEDMKELITKMNPTPGMVSLLQEIHHRKSLSDSKLFIISDANDIFINTFLNSINVTADCIITNKASITTRGALHIDPYENSDCPICPKNLCKGSALEEHIKSSSFSVVVYVGDGHNDICPGIKLSDQDFLFARRGYSLEKILNLGKVKGKRKTEINFDIKAQIHFWEDATSILNVVFA</sequence>
<keyword evidence="4" id="KW-0378">Hydrolase</keyword>
<dbReference type="STRING" id="158441.A0A226EKR6"/>
<dbReference type="InterPro" id="IPR023214">
    <property type="entry name" value="HAD_sf"/>
</dbReference>
<dbReference type="NCBIfam" id="TIGR01489">
    <property type="entry name" value="DKMTPPase-SF"/>
    <property type="match status" value="1"/>
</dbReference>
<evidence type="ECO:0000256" key="7">
    <source>
        <dbReference type="PIRSR" id="PIRSR031051-2"/>
    </source>
</evidence>
<dbReference type="GO" id="GO:0046872">
    <property type="term" value="F:metal ion binding"/>
    <property type="evidence" value="ECO:0007669"/>
    <property type="project" value="UniProtKB-KW"/>
</dbReference>
<feature type="binding site" evidence="8">
    <location>
        <position position="15"/>
    </location>
    <ligand>
        <name>Mg(2+)</name>
        <dbReference type="ChEBI" id="CHEBI:18420"/>
    </ligand>
</feature>
<dbReference type="PANTHER" id="PTHR20889">
    <property type="entry name" value="PHOSPHATASE, ORPHAN 1, 2"/>
    <property type="match status" value="1"/>
</dbReference>
<evidence type="ECO:0000256" key="6">
    <source>
        <dbReference type="PIRSR" id="PIRSR031051-1"/>
    </source>
</evidence>
<dbReference type="Pfam" id="PF06888">
    <property type="entry name" value="Put_Phosphatase"/>
    <property type="match status" value="1"/>
</dbReference>
<accession>A0A226EKR6</accession>
<gene>
    <name evidence="9" type="ORF">Fcan01_06661</name>
</gene>
<feature type="binding site" evidence="8">
    <location>
        <position position="17"/>
    </location>
    <ligand>
        <name>Mg(2+)</name>
        <dbReference type="ChEBI" id="CHEBI:18420"/>
    </ligand>
</feature>
<comment type="cofactor">
    <cofactor evidence="1 8">
        <name>Mg(2+)</name>
        <dbReference type="ChEBI" id="CHEBI:18420"/>
    </cofactor>
</comment>
<evidence type="ECO:0000256" key="2">
    <source>
        <dbReference type="ARBA" id="ARBA00008541"/>
    </source>
</evidence>
<comment type="similarity">
    <text evidence="2">Belongs to the HAD-like hydrolase superfamily. PHOSPHO family.</text>
</comment>
<evidence type="ECO:0000256" key="3">
    <source>
        <dbReference type="ARBA" id="ARBA00022723"/>
    </source>
</evidence>
<comment type="caution">
    <text evidence="9">The sequence shown here is derived from an EMBL/GenBank/DDBJ whole genome shotgun (WGS) entry which is preliminary data.</text>
</comment>
<dbReference type="OrthoDB" id="10267182at2759"/>
<feature type="binding site" evidence="8">
    <location>
        <position position="180"/>
    </location>
    <ligand>
        <name>Mg(2+)</name>
        <dbReference type="ChEBI" id="CHEBI:18420"/>
    </ligand>
</feature>
<dbReference type="SUPFAM" id="SSF56784">
    <property type="entry name" value="HAD-like"/>
    <property type="match status" value="1"/>
</dbReference>
<dbReference type="NCBIfam" id="TIGR01488">
    <property type="entry name" value="HAD-SF-IB"/>
    <property type="match status" value="1"/>
</dbReference>
<dbReference type="PIRSF" id="PIRSF031051">
    <property type="entry name" value="PyrdxlP_Pase_PHOSPHO2"/>
    <property type="match status" value="1"/>
</dbReference>
<keyword evidence="5 8" id="KW-0460">Magnesium</keyword>
<evidence type="ECO:0000256" key="1">
    <source>
        <dbReference type="ARBA" id="ARBA00001946"/>
    </source>
</evidence>
<feature type="binding site" evidence="7">
    <location>
        <position position="107"/>
    </location>
    <ligand>
        <name>substrate</name>
    </ligand>
</feature>
<keyword evidence="10" id="KW-1185">Reference proteome</keyword>
<feature type="binding site" evidence="7">
    <location>
        <position position="26"/>
    </location>
    <ligand>
        <name>substrate</name>
    </ligand>
</feature>
<evidence type="ECO:0000256" key="8">
    <source>
        <dbReference type="PIRSR" id="PIRSR031051-3"/>
    </source>
</evidence>
<dbReference type="OMA" id="ENMGLTH"/>
<reference evidence="9 10" key="1">
    <citation type="submission" date="2015-12" db="EMBL/GenBank/DDBJ databases">
        <title>The genome of Folsomia candida.</title>
        <authorList>
            <person name="Faddeeva A."/>
            <person name="Derks M.F."/>
            <person name="Anvar Y."/>
            <person name="Smit S."/>
            <person name="Van Straalen N."/>
            <person name="Roelofs D."/>
        </authorList>
    </citation>
    <scope>NUCLEOTIDE SEQUENCE [LARGE SCALE GENOMIC DNA]</scope>
    <source>
        <strain evidence="9 10">VU population</strain>
        <tissue evidence="9">Whole body</tissue>
    </source>
</reference>
<dbReference type="Proteomes" id="UP000198287">
    <property type="component" value="Unassembled WGS sequence"/>
</dbReference>
<dbReference type="Gene3D" id="3.40.50.1000">
    <property type="entry name" value="HAD superfamily/HAD-like"/>
    <property type="match status" value="1"/>
</dbReference>
<dbReference type="PANTHER" id="PTHR20889:SF12">
    <property type="entry name" value="LP01149P"/>
    <property type="match status" value="1"/>
</dbReference>
<proteinExistence type="inferred from homology"/>
<feature type="active site" description="Proton donor" evidence="6">
    <location>
        <position position="17"/>
    </location>
</feature>
<evidence type="ECO:0000313" key="10">
    <source>
        <dbReference type="Proteomes" id="UP000198287"/>
    </source>
</evidence>
<keyword evidence="3 8" id="KW-0479">Metal-binding</keyword>
<organism evidence="9 10">
    <name type="scientific">Folsomia candida</name>
    <name type="common">Springtail</name>
    <dbReference type="NCBI Taxonomy" id="158441"/>
    <lineage>
        <taxon>Eukaryota</taxon>
        <taxon>Metazoa</taxon>
        <taxon>Ecdysozoa</taxon>
        <taxon>Arthropoda</taxon>
        <taxon>Hexapoda</taxon>
        <taxon>Collembola</taxon>
        <taxon>Entomobryomorpha</taxon>
        <taxon>Isotomoidea</taxon>
        <taxon>Isotomidae</taxon>
        <taxon>Proisotominae</taxon>
        <taxon>Folsomia</taxon>
    </lineage>
</organism>
<dbReference type="EMBL" id="LNIX01000003">
    <property type="protein sequence ID" value="OXA57176.1"/>
    <property type="molecule type" value="Genomic_DNA"/>
</dbReference>
<protein>
    <submittedName>
        <fullName evidence="9">Putative phosphatase phospho2</fullName>
    </submittedName>
</protein>
<evidence type="ECO:0000313" key="9">
    <source>
        <dbReference type="EMBL" id="OXA57176.1"/>
    </source>
</evidence>
<dbReference type="InterPro" id="IPR036412">
    <property type="entry name" value="HAD-like_sf"/>
</dbReference>
<evidence type="ECO:0000256" key="4">
    <source>
        <dbReference type="ARBA" id="ARBA00022801"/>
    </source>
</evidence>
<feature type="active site" description="Nucleophile" evidence="6">
    <location>
        <position position="15"/>
    </location>
</feature>
<dbReference type="InterPro" id="IPR016965">
    <property type="entry name" value="Pase_PHOSPHO-typ"/>
</dbReference>
<dbReference type="InterPro" id="IPR006384">
    <property type="entry name" value="HAD_hydro_PyrdxlP_Pase-like"/>
</dbReference>
<dbReference type="GO" id="GO:0016791">
    <property type="term" value="F:phosphatase activity"/>
    <property type="evidence" value="ECO:0007669"/>
    <property type="project" value="InterPro"/>
</dbReference>
<name>A0A226EKR6_FOLCA</name>
<dbReference type="AlphaFoldDB" id="A0A226EKR6"/>